<evidence type="ECO:0000256" key="1">
    <source>
        <dbReference type="SAM" id="MobiDB-lite"/>
    </source>
</evidence>
<proteinExistence type="predicted"/>
<organism evidence="2 3">
    <name type="scientific">Planomonospora corallina</name>
    <dbReference type="NCBI Taxonomy" id="1806052"/>
    <lineage>
        <taxon>Bacteria</taxon>
        <taxon>Bacillati</taxon>
        <taxon>Actinomycetota</taxon>
        <taxon>Actinomycetes</taxon>
        <taxon>Streptosporangiales</taxon>
        <taxon>Streptosporangiaceae</taxon>
        <taxon>Planomonospora</taxon>
    </lineage>
</organism>
<sequence length="79" mass="9129">MSMGVQGRHLEILQRHRLARSGARPAPGTWQRTRTSLTSTARRIGAAGARERRHRTYAIERDAYAWWLAELAWMRTKGK</sequence>
<keyword evidence="3" id="KW-1185">Reference proteome</keyword>
<comment type="caution">
    <text evidence="2">The sequence shown here is derived from an EMBL/GenBank/DDBJ whole genome shotgun (WGS) entry which is preliminary data.</text>
</comment>
<gene>
    <name evidence="2" type="ORF">ACFOWE_31100</name>
</gene>
<dbReference type="EMBL" id="JBHSBM010000059">
    <property type="protein sequence ID" value="MFC4062763.1"/>
    <property type="molecule type" value="Genomic_DNA"/>
</dbReference>
<dbReference type="RefSeq" id="WP_377294173.1">
    <property type="nucleotide sequence ID" value="NZ_JBHSBM010000059.1"/>
</dbReference>
<feature type="compositionally biased region" description="Low complexity" evidence="1">
    <location>
        <begin position="32"/>
        <end position="48"/>
    </location>
</feature>
<protein>
    <recommendedName>
        <fullName evidence="4">Transposase</fullName>
    </recommendedName>
</protein>
<evidence type="ECO:0000313" key="3">
    <source>
        <dbReference type="Proteomes" id="UP001595850"/>
    </source>
</evidence>
<name>A0ABV8IEW0_9ACTN</name>
<reference evidence="3" key="1">
    <citation type="journal article" date="2019" name="Int. J. Syst. Evol. Microbiol.">
        <title>The Global Catalogue of Microorganisms (GCM) 10K type strain sequencing project: providing services to taxonomists for standard genome sequencing and annotation.</title>
        <authorList>
            <consortium name="The Broad Institute Genomics Platform"/>
            <consortium name="The Broad Institute Genome Sequencing Center for Infectious Disease"/>
            <person name="Wu L."/>
            <person name="Ma J."/>
        </authorList>
    </citation>
    <scope>NUCLEOTIDE SEQUENCE [LARGE SCALE GENOMIC DNA]</scope>
    <source>
        <strain evidence="3">TBRC 4489</strain>
    </source>
</reference>
<evidence type="ECO:0000313" key="2">
    <source>
        <dbReference type="EMBL" id="MFC4062763.1"/>
    </source>
</evidence>
<evidence type="ECO:0008006" key="4">
    <source>
        <dbReference type="Google" id="ProtNLM"/>
    </source>
</evidence>
<feature type="region of interest" description="Disordered" evidence="1">
    <location>
        <begin position="18"/>
        <end position="49"/>
    </location>
</feature>
<dbReference type="Proteomes" id="UP001595850">
    <property type="component" value="Unassembled WGS sequence"/>
</dbReference>
<accession>A0ABV8IEW0</accession>